<feature type="transmembrane region" description="Helical" evidence="5">
    <location>
        <begin position="129"/>
        <end position="151"/>
    </location>
</feature>
<dbReference type="Pfam" id="PF07690">
    <property type="entry name" value="MFS_1"/>
    <property type="match status" value="1"/>
</dbReference>
<keyword evidence="4 5" id="KW-0472">Membrane</keyword>
<evidence type="ECO:0000259" key="6">
    <source>
        <dbReference type="PROSITE" id="PS50850"/>
    </source>
</evidence>
<dbReference type="InterPro" id="IPR020846">
    <property type="entry name" value="MFS_dom"/>
</dbReference>
<evidence type="ECO:0000313" key="7">
    <source>
        <dbReference type="EMBL" id="EEN62943.1"/>
    </source>
</evidence>
<gene>
    <name evidence="7" type="ORF">BRAFLDRAFT_91702</name>
</gene>
<dbReference type="SUPFAM" id="SSF103473">
    <property type="entry name" value="MFS general substrate transporter"/>
    <property type="match status" value="1"/>
</dbReference>
<sequence>MQVEGRTSVSVVLVELQMPTDNITSTNLSKPLVQYSQFQVGVILSSVYAGLLPSGFVGGYLAYRYSAMRVVLASVGISSIIHSVAPVMFQRFETAVTQRVFAGLAEGLCEPAVYGALNEYMLPKKSARVAPFIFAGIYIGQFVGLISTGFISQRLVWKATFYIFVADCNLFDIVPRYVSVIEGICRVTCRIVGLTFPLLATALTPHKTLQEWSRVVLIKACVFAATGLIFLVFGSGEEQSWAAVPLQGHDGDDIQQSGSTKKAQ</sequence>
<evidence type="ECO:0000256" key="4">
    <source>
        <dbReference type="ARBA" id="ARBA00023136"/>
    </source>
</evidence>
<organism>
    <name type="scientific">Branchiostoma floridae</name>
    <name type="common">Florida lancelet</name>
    <name type="synonym">Amphioxus</name>
    <dbReference type="NCBI Taxonomy" id="7739"/>
    <lineage>
        <taxon>Eukaryota</taxon>
        <taxon>Metazoa</taxon>
        <taxon>Chordata</taxon>
        <taxon>Cephalochordata</taxon>
        <taxon>Leptocardii</taxon>
        <taxon>Amphioxiformes</taxon>
        <taxon>Branchiostomatidae</taxon>
        <taxon>Branchiostoma</taxon>
    </lineage>
</organism>
<dbReference type="PROSITE" id="PS50850">
    <property type="entry name" value="MFS"/>
    <property type="match status" value="1"/>
</dbReference>
<evidence type="ECO:0000256" key="3">
    <source>
        <dbReference type="ARBA" id="ARBA00022989"/>
    </source>
</evidence>
<dbReference type="eggNOG" id="KOG2532">
    <property type="taxonomic scope" value="Eukaryota"/>
</dbReference>
<keyword evidence="2 5" id="KW-0812">Transmembrane</keyword>
<evidence type="ECO:0000256" key="5">
    <source>
        <dbReference type="SAM" id="Phobius"/>
    </source>
</evidence>
<accession>C3YA34</accession>
<dbReference type="InterPro" id="IPR050382">
    <property type="entry name" value="MFS_Na/Anion_cotransporter"/>
</dbReference>
<feature type="transmembrane region" description="Helical" evidence="5">
    <location>
        <begin position="216"/>
        <end position="236"/>
    </location>
</feature>
<dbReference type="PANTHER" id="PTHR11662">
    <property type="entry name" value="SOLUTE CARRIER FAMILY 17"/>
    <property type="match status" value="1"/>
</dbReference>
<dbReference type="GO" id="GO:0022857">
    <property type="term" value="F:transmembrane transporter activity"/>
    <property type="evidence" value="ECO:0007669"/>
    <property type="project" value="InterPro"/>
</dbReference>
<evidence type="ECO:0000256" key="1">
    <source>
        <dbReference type="ARBA" id="ARBA00004141"/>
    </source>
</evidence>
<comment type="subcellular location">
    <subcellularLocation>
        <location evidence="1">Membrane</location>
        <topology evidence="1">Multi-pass membrane protein</topology>
    </subcellularLocation>
</comment>
<feature type="transmembrane region" description="Helical" evidence="5">
    <location>
        <begin position="70"/>
        <end position="89"/>
    </location>
</feature>
<name>C3YA34_BRAFL</name>
<dbReference type="AlphaFoldDB" id="C3YA34"/>
<feature type="transmembrane region" description="Helical" evidence="5">
    <location>
        <begin position="38"/>
        <end position="63"/>
    </location>
</feature>
<dbReference type="InterPro" id="IPR011701">
    <property type="entry name" value="MFS"/>
</dbReference>
<reference evidence="7" key="1">
    <citation type="journal article" date="2008" name="Nature">
        <title>The amphioxus genome and the evolution of the chordate karyotype.</title>
        <authorList>
            <consortium name="US DOE Joint Genome Institute (JGI-PGF)"/>
            <person name="Putnam N.H."/>
            <person name="Butts T."/>
            <person name="Ferrier D.E.K."/>
            <person name="Furlong R.F."/>
            <person name="Hellsten U."/>
            <person name="Kawashima T."/>
            <person name="Robinson-Rechavi M."/>
            <person name="Shoguchi E."/>
            <person name="Terry A."/>
            <person name="Yu J.-K."/>
            <person name="Benito-Gutierrez E.L."/>
            <person name="Dubchak I."/>
            <person name="Garcia-Fernandez J."/>
            <person name="Gibson-Brown J.J."/>
            <person name="Grigoriev I.V."/>
            <person name="Horton A.C."/>
            <person name="de Jong P.J."/>
            <person name="Jurka J."/>
            <person name="Kapitonov V.V."/>
            <person name="Kohara Y."/>
            <person name="Kuroki Y."/>
            <person name="Lindquist E."/>
            <person name="Lucas S."/>
            <person name="Osoegawa K."/>
            <person name="Pennacchio L.A."/>
            <person name="Salamov A.A."/>
            <person name="Satou Y."/>
            <person name="Sauka-Spengler T."/>
            <person name="Schmutz J."/>
            <person name="Shin-I T."/>
            <person name="Toyoda A."/>
            <person name="Bronner-Fraser M."/>
            <person name="Fujiyama A."/>
            <person name="Holland L.Z."/>
            <person name="Holland P.W.H."/>
            <person name="Satoh N."/>
            <person name="Rokhsar D.S."/>
        </authorList>
    </citation>
    <scope>NUCLEOTIDE SEQUENCE [LARGE SCALE GENOMIC DNA]</scope>
    <source>
        <strain evidence="7">S238N-H82</strain>
        <tissue evidence="7">Testes</tissue>
    </source>
</reference>
<feature type="domain" description="Major facilitator superfamily (MFS) profile" evidence="6">
    <location>
        <begin position="1"/>
        <end position="264"/>
    </location>
</feature>
<dbReference type="Gene3D" id="1.20.1250.20">
    <property type="entry name" value="MFS general substrate transporter like domains"/>
    <property type="match status" value="1"/>
</dbReference>
<keyword evidence="3 5" id="KW-1133">Transmembrane helix</keyword>
<dbReference type="PANTHER" id="PTHR11662:SF456">
    <property type="entry name" value="VESICULAR GLUTAMATE TRANSPORTER, ISOFORM A"/>
    <property type="match status" value="1"/>
</dbReference>
<protein>
    <recommendedName>
        <fullName evidence="6">Major facilitator superfamily (MFS) profile domain-containing protein</fullName>
    </recommendedName>
</protein>
<dbReference type="InterPro" id="IPR036259">
    <property type="entry name" value="MFS_trans_sf"/>
</dbReference>
<dbReference type="InParanoid" id="C3YA34"/>
<dbReference type="EMBL" id="GG666493">
    <property type="protein sequence ID" value="EEN62943.1"/>
    <property type="molecule type" value="Genomic_DNA"/>
</dbReference>
<evidence type="ECO:0000256" key="2">
    <source>
        <dbReference type="ARBA" id="ARBA00022692"/>
    </source>
</evidence>
<proteinExistence type="predicted"/>
<dbReference type="GO" id="GO:0016020">
    <property type="term" value="C:membrane"/>
    <property type="evidence" value="ECO:0007669"/>
    <property type="project" value="UniProtKB-SubCell"/>
</dbReference>
<dbReference type="STRING" id="7739.C3YA34"/>